<organism evidence="3 4">
    <name type="scientific">Leucobacter triazinivorans</name>
    <dbReference type="NCBI Taxonomy" id="1784719"/>
    <lineage>
        <taxon>Bacteria</taxon>
        <taxon>Bacillati</taxon>
        <taxon>Actinomycetota</taxon>
        <taxon>Actinomycetes</taxon>
        <taxon>Micrococcales</taxon>
        <taxon>Microbacteriaceae</taxon>
        <taxon>Leucobacter</taxon>
    </lineage>
</organism>
<keyword evidence="4" id="KW-1185">Reference proteome</keyword>
<dbReference type="PANTHER" id="PTHR24094">
    <property type="entry name" value="SECRETED PROTEIN"/>
    <property type="match status" value="1"/>
</dbReference>
<proteinExistence type="predicted"/>
<evidence type="ECO:0000313" key="3">
    <source>
        <dbReference type="EMBL" id="QBE48160.1"/>
    </source>
</evidence>
<feature type="region of interest" description="Disordered" evidence="1">
    <location>
        <begin position="239"/>
        <end position="265"/>
    </location>
</feature>
<name>A0A4P6KDL7_9MICO</name>
<dbReference type="InterPro" id="IPR011089">
    <property type="entry name" value="GmrSD_C"/>
</dbReference>
<feature type="compositionally biased region" description="Polar residues" evidence="1">
    <location>
        <begin position="255"/>
        <end position="265"/>
    </location>
</feature>
<dbReference type="AlphaFoldDB" id="A0A4P6KDL7"/>
<evidence type="ECO:0000259" key="2">
    <source>
        <dbReference type="Pfam" id="PF07510"/>
    </source>
</evidence>
<accession>A0A4P6KDL7</accession>
<evidence type="ECO:0000313" key="4">
    <source>
        <dbReference type="Proteomes" id="UP000289260"/>
    </source>
</evidence>
<dbReference type="GO" id="GO:0004519">
    <property type="term" value="F:endonuclease activity"/>
    <property type="evidence" value="ECO:0007669"/>
    <property type="project" value="UniProtKB-KW"/>
</dbReference>
<dbReference type="KEGG" id="ltr:EVS81_04380"/>
<feature type="domain" description="GmrSD restriction endonucleases C-terminal" evidence="2">
    <location>
        <begin position="116"/>
        <end position="232"/>
    </location>
</feature>
<dbReference type="PANTHER" id="PTHR24094:SF15">
    <property type="entry name" value="AMP-DEPENDENT SYNTHETASE_LIGASE DOMAIN-CONTAINING PROTEIN-RELATED"/>
    <property type="match status" value="1"/>
</dbReference>
<dbReference type="EMBL" id="CP035806">
    <property type="protein sequence ID" value="QBE48160.1"/>
    <property type="molecule type" value="Genomic_DNA"/>
</dbReference>
<evidence type="ECO:0000256" key="1">
    <source>
        <dbReference type="SAM" id="MobiDB-lite"/>
    </source>
</evidence>
<dbReference type="OrthoDB" id="5196645at2"/>
<reference evidence="3 4" key="1">
    <citation type="submission" date="2019-02" db="EMBL/GenBank/DDBJ databases">
        <authorList>
            <person name="Sun L."/>
            <person name="Pan D."/>
            <person name="Wu X."/>
        </authorList>
    </citation>
    <scope>NUCLEOTIDE SEQUENCE [LARGE SCALE GENOMIC DNA]</scope>
    <source>
        <strain evidence="3 4">JW-1</strain>
    </source>
</reference>
<dbReference type="Proteomes" id="UP000289260">
    <property type="component" value="Chromosome"/>
</dbReference>
<protein>
    <submittedName>
        <fullName evidence="3">HNH endonuclease</fullName>
    </submittedName>
</protein>
<keyword evidence="3" id="KW-0378">Hydrolase</keyword>
<sequence length="265" mass="27593">MNTQASKARRRLGAALGTALLVTVIWAVAAIGLESAPGSAPESGRAGGAEPHEGVEAGTAAALLEELPVKGRAPRTGYDREQFGAGWKDPDRNGCDARNDTLQRDLDGAVLDGPCTVLSGVLSDPYTGARIEFVRGPSSSQAVQIDHVVALSDAWQKGAQTLSDERRVDFANDPLNLLAVDGPTNSRKGDADAASWLPPQRGVRCAYVARQVSVKAAYGLWITGPEREAMRRVLAGCPEQPAYAPDGSPIGLSPSGHSTAATNSG</sequence>
<gene>
    <name evidence="3" type="ORF">EVS81_04380</name>
</gene>
<dbReference type="Pfam" id="PF07510">
    <property type="entry name" value="GmrSD_C"/>
    <property type="match status" value="1"/>
</dbReference>
<keyword evidence="3" id="KW-0540">Nuclease</keyword>
<dbReference type="RefSeq" id="WP_130109299.1">
    <property type="nucleotide sequence ID" value="NZ_CP035806.1"/>
</dbReference>
<keyword evidence="3" id="KW-0255">Endonuclease</keyword>